<dbReference type="EC" id="2.3.-.-" evidence="2"/>
<sequence>MSHRLGLLRPEEAPARRDELIALCAQAFAGAPWHEPPLGAVRTVDRLLDSAARHPDFHAPAALGPDGALLGFAAGWTDTVLSGGAPAFELAELVVAPAHQGRGLGRALHDALPAIAGTGPALLMTLDVPELTDRYARWGWTVVDRRRPAREERDYVVMRRA</sequence>
<dbReference type="InterPro" id="IPR000182">
    <property type="entry name" value="GNAT_dom"/>
</dbReference>
<evidence type="ECO:0000313" key="2">
    <source>
        <dbReference type="EMBL" id="MFG3191277.1"/>
    </source>
</evidence>
<reference evidence="2 3" key="1">
    <citation type="submission" date="2024-10" db="EMBL/GenBank/DDBJ databases">
        <title>The Natural Products Discovery Center: Release of the First 8490 Sequenced Strains for Exploring Actinobacteria Biosynthetic Diversity.</title>
        <authorList>
            <person name="Kalkreuter E."/>
            <person name="Kautsar S.A."/>
            <person name="Yang D."/>
            <person name="Bader C.D."/>
            <person name="Teijaro C.N."/>
            <person name="Fluegel L."/>
            <person name="Davis C.M."/>
            <person name="Simpson J.R."/>
            <person name="Lauterbach L."/>
            <person name="Steele A.D."/>
            <person name="Gui C."/>
            <person name="Meng S."/>
            <person name="Li G."/>
            <person name="Viehrig K."/>
            <person name="Ye F."/>
            <person name="Su P."/>
            <person name="Kiefer A.F."/>
            <person name="Nichols A."/>
            <person name="Cepeda A.J."/>
            <person name="Yan W."/>
            <person name="Fan B."/>
            <person name="Jiang Y."/>
            <person name="Adhikari A."/>
            <person name="Zheng C.-J."/>
            <person name="Schuster L."/>
            <person name="Cowan T.M."/>
            <person name="Smanski M.J."/>
            <person name="Chevrette M.G."/>
            <person name="De Carvalho L.P.S."/>
            <person name="Shen B."/>
        </authorList>
    </citation>
    <scope>NUCLEOTIDE SEQUENCE [LARGE SCALE GENOMIC DNA]</scope>
    <source>
        <strain evidence="2 3">NPDC048229</strain>
    </source>
</reference>
<dbReference type="PROSITE" id="PS51186">
    <property type="entry name" value="GNAT"/>
    <property type="match status" value="1"/>
</dbReference>
<keyword evidence="2" id="KW-0012">Acyltransferase</keyword>
<organism evidence="2 3">
    <name type="scientific">Streptomyces omiyaensis</name>
    <dbReference type="NCBI Taxonomy" id="68247"/>
    <lineage>
        <taxon>Bacteria</taxon>
        <taxon>Bacillati</taxon>
        <taxon>Actinomycetota</taxon>
        <taxon>Actinomycetes</taxon>
        <taxon>Kitasatosporales</taxon>
        <taxon>Streptomycetaceae</taxon>
        <taxon>Streptomyces</taxon>
    </lineage>
</organism>
<comment type="caution">
    <text evidence="2">The sequence shown here is derived from an EMBL/GenBank/DDBJ whole genome shotgun (WGS) entry which is preliminary data.</text>
</comment>
<dbReference type="EMBL" id="JBICZW010000012">
    <property type="protein sequence ID" value="MFG3191277.1"/>
    <property type="molecule type" value="Genomic_DNA"/>
</dbReference>
<evidence type="ECO:0000259" key="1">
    <source>
        <dbReference type="PROSITE" id="PS51186"/>
    </source>
</evidence>
<dbReference type="InterPro" id="IPR016181">
    <property type="entry name" value="Acyl_CoA_acyltransferase"/>
</dbReference>
<keyword evidence="3" id="KW-1185">Reference proteome</keyword>
<evidence type="ECO:0000313" key="3">
    <source>
        <dbReference type="Proteomes" id="UP001604282"/>
    </source>
</evidence>
<gene>
    <name evidence="2" type="ORF">ACGFYS_20335</name>
</gene>
<dbReference type="Gene3D" id="3.40.630.30">
    <property type="match status" value="1"/>
</dbReference>
<dbReference type="RefSeq" id="WP_189849180.1">
    <property type="nucleotide sequence ID" value="NZ_BMVV01000006.1"/>
</dbReference>
<proteinExistence type="predicted"/>
<protein>
    <submittedName>
        <fullName evidence="2">GNAT family N-acetyltransferase</fullName>
        <ecNumber evidence="2">2.3.-.-</ecNumber>
    </submittedName>
</protein>
<dbReference type="GO" id="GO:0016746">
    <property type="term" value="F:acyltransferase activity"/>
    <property type="evidence" value="ECO:0007669"/>
    <property type="project" value="UniProtKB-KW"/>
</dbReference>
<dbReference type="Proteomes" id="UP001604282">
    <property type="component" value="Unassembled WGS sequence"/>
</dbReference>
<name>A0ABW7BUU6_9ACTN</name>
<dbReference type="Pfam" id="PF00583">
    <property type="entry name" value="Acetyltransf_1"/>
    <property type="match status" value="1"/>
</dbReference>
<dbReference type="CDD" id="cd04301">
    <property type="entry name" value="NAT_SF"/>
    <property type="match status" value="1"/>
</dbReference>
<accession>A0ABW7BUU6</accession>
<dbReference type="SUPFAM" id="SSF55729">
    <property type="entry name" value="Acyl-CoA N-acyltransferases (Nat)"/>
    <property type="match status" value="1"/>
</dbReference>
<feature type="domain" description="N-acetyltransferase" evidence="1">
    <location>
        <begin position="6"/>
        <end position="161"/>
    </location>
</feature>
<keyword evidence="2" id="KW-0808">Transferase</keyword>